<dbReference type="InterPro" id="IPR051626">
    <property type="entry name" value="Oxidoreductase_gamma_subunit"/>
</dbReference>
<dbReference type="PANTHER" id="PTHR43366">
    <property type="entry name" value="PYRUVATE SYNTHASE SUBUNIT PORC"/>
    <property type="match status" value="1"/>
</dbReference>
<keyword evidence="2" id="KW-0560">Oxidoreductase</keyword>
<keyword evidence="5" id="KW-0670">Pyruvate</keyword>
<evidence type="ECO:0000256" key="2">
    <source>
        <dbReference type="ARBA" id="ARBA00023002"/>
    </source>
</evidence>
<sequence length="187" mass="20362">MFEVRWHGRGGQGAWTASNLLAIAALKENKYAQSFPTFGPERMGAPIMAFTRVSDEPIEIHCGIYNPDAVIVLDPTLLRSVPVLEGLKEKGYLITNFRGTPEELAEQLGIKGKGYKVYVVRATDIAVEILGRGITNTAMLGALIKAVGIVKLGSVFEALKERFPGKVGELNVKVVEKSFNETRGSEV</sequence>
<evidence type="ECO:0000313" key="5">
    <source>
        <dbReference type="EMBL" id="RLE51476.1"/>
    </source>
</evidence>
<reference evidence="5 6" key="1">
    <citation type="submission" date="2018-06" db="EMBL/GenBank/DDBJ databases">
        <title>Extensive metabolic versatility and redundancy in microbially diverse, dynamic hydrothermal sediments.</title>
        <authorList>
            <person name="Dombrowski N."/>
            <person name="Teske A."/>
            <person name="Baker B.J."/>
        </authorList>
    </citation>
    <scope>NUCLEOTIDE SEQUENCE [LARGE SCALE GENOMIC DNA]</scope>
    <source>
        <strain evidence="5">B30_G17</strain>
    </source>
</reference>
<dbReference type="EMBL" id="QMQY01000001">
    <property type="protein sequence ID" value="RLE51476.1"/>
    <property type="molecule type" value="Genomic_DNA"/>
</dbReference>
<proteinExistence type="predicted"/>
<organism evidence="5 6">
    <name type="scientific">Thermoproteota archaeon</name>
    <dbReference type="NCBI Taxonomy" id="2056631"/>
    <lineage>
        <taxon>Archaea</taxon>
        <taxon>Thermoproteota</taxon>
    </lineage>
</organism>
<dbReference type="AlphaFoldDB" id="A0A497EWE3"/>
<comment type="caution">
    <text evidence="5">The sequence shown here is derived from an EMBL/GenBank/DDBJ whole genome shotgun (WGS) entry which is preliminary data.</text>
</comment>
<dbReference type="Gene3D" id="3.40.920.10">
    <property type="entry name" value="Pyruvate-ferredoxin oxidoreductase, PFOR, domain III"/>
    <property type="match status" value="1"/>
</dbReference>
<evidence type="ECO:0000259" key="4">
    <source>
        <dbReference type="Pfam" id="PF01558"/>
    </source>
</evidence>
<dbReference type="Pfam" id="PF01558">
    <property type="entry name" value="POR"/>
    <property type="match status" value="1"/>
</dbReference>
<evidence type="ECO:0000256" key="1">
    <source>
        <dbReference type="ARBA" id="ARBA00012822"/>
    </source>
</evidence>
<dbReference type="SUPFAM" id="SSF53323">
    <property type="entry name" value="Pyruvate-ferredoxin oxidoreductase, PFOR, domain III"/>
    <property type="match status" value="1"/>
</dbReference>
<evidence type="ECO:0000313" key="6">
    <source>
        <dbReference type="Proteomes" id="UP000281962"/>
    </source>
</evidence>
<dbReference type="Proteomes" id="UP000281962">
    <property type="component" value="Unassembled WGS sequence"/>
</dbReference>
<protein>
    <recommendedName>
        <fullName evidence="1">pyruvate synthase</fullName>
        <ecNumber evidence="1">1.2.7.1</ecNumber>
    </recommendedName>
</protein>
<dbReference type="InterPro" id="IPR002869">
    <property type="entry name" value="Pyrv_flavodox_OxRed_cen"/>
</dbReference>
<dbReference type="InterPro" id="IPR019752">
    <property type="entry name" value="Pyrv/ketoisovalerate_OxRed_cat"/>
</dbReference>
<accession>A0A497EWE3</accession>
<comment type="catalytic activity">
    <reaction evidence="3">
        <text>2 oxidized [2Fe-2S]-[ferredoxin] + pyruvate + CoA = 2 reduced [2Fe-2S]-[ferredoxin] + acetyl-CoA + CO2 + H(+)</text>
        <dbReference type="Rhea" id="RHEA:12765"/>
        <dbReference type="Rhea" id="RHEA-COMP:10000"/>
        <dbReference type="Rhea" id="RHEA-COMP:10001"/>
        <dbReference type="ChEBI" id="CHEBI:15361"/>
        <dbReference type="ChEBI" id="CHEBI:15378"/>
        <dbReference type="ChEBI" id="CHEBI:16526"/>
        <dbReference type="ChEBI" id="CHEBI:33737"/>
        <dbReference type="ChEBI" id="CHEBI:33738"/>
        <dbReference type="ChEBI" id="CHEBI:57287"/>
        <dbReference type="ChEBI" id="CHEBI:57288"/>
        <dbReference type="EC" id="1.2.7.1"/>
    </reaction>
</comment>
<evidence type="ECO:0000256" key="3">
    <source>
        <dbReference type="ARBA" id="ARBA00049357"/>
    </source>
</evidence>
<dbReference type="InterPro" id="IPR011894">
    <property type="entry name" value="PorC_KorC"/>
</dbReference>
<dbReference type="NCBIfam" id="TIGR02175">
    <property type="entry name" value="PorC_KorC"/>
    <property type="match status" value="1"/>
</dbReference>
<dbReference type="PANTHER" id="PTHR43366:SF1">
    <property type="entry name" value="PYRUVATE SYNTHASE SUBUNIT PORC"/>
    <property type="match status" value="1"/>
</dbReference>
<feature type="domain" description="Pyruvate/ketoisovalerate oxidoreductase catalytic" evidence="4">
    <location>
        <begin position="10"/>
        <end position="178"/>
    </location>
</feature>
<gene>
    <name evidence="5" type="ORF">DRJ21_00060</name>
</gene>
<dbReference type="EC" id="1.2.7.1" evidence="1"/>
<name>A0A497EWE3_9CREN</name>
<dbReference type="GO" id="GO:0019164">
    <property type="term" value="F:pyruvate synthase activity"/>
    <property type="evidence" value="ECO:0007669"/>
    <property type="project" value="UniProtKB-EC"/>
</dbReference>